<gene>
    <name evidence="1" type="ORF">UFOPK1826_01072</name>
</gene>
<evidence type="ECO:0000313" key="1">
    <source>
        <dbReference type="EMBL" id="CAB4607571.1"/>
    </source>
</evidence>
<proteinExistence type="predicted"/>
<accession>A0A6J6H1L7</accession>
<dbReference type="AlphaFoldDB" id="A0A6J6H1L7"/>
<name>A0A6J6H1L7_9ZZZZ</name>
<reference evidence="1" key="1">
    <citation type="submission" date="2020-05" db="EMBL/GenBank/DDBJ databases">
        <authorList>
            <person name="Chiriac C."/>
            <person name="Salcher M."/>
            <person name="Ghai R."/>
            <person name="Kavagutti S V."/>
        </authorList>
    </citation>
    <scope>NUCLEOTIDE SEQUENCE</scope>
</reference>
<organism evidence="1">
    <name type="scientific">freshwater metagenome</name>
    <dbReference type="NCBI Taxonomy" id="449393"/>
    <lineage>
        <taxon>unclassified sequences</taxon>
        <taxon>metagenomes</taxon>
        <taxon>ecological metagenomes</taxon>
    </lineage>
</organism>
<sequence length="146" mass="16059">MFEDVFEQNTVRYPSAIICVMTSTATHDSSRVATRGSALVTVRYAQFAGAARILASQAHRHGLCPQGFRSPPRIVGVDRSLRRFNNRVVVSVLLRGRPFVAVLSDMIEGVVVANELTGRNAENARTFLWSSVESLLVSDEPQTRVA</sequence>
<dbReference type="EMBL" id="CAEZUN010000138">
    <property type="protein sequence ID" value="CAB4607571.1"/>
    <property type="molecule type" value="Genomic_DNA"/>
</dbReference>
<protein>
    <submittedName>
        <fullName evidence="1">Unannotated protein</fullName>
    </submittedName>
</protein>